<dbReference type="SMART" id="SM00471">
    <property type="entry name" value="HDc"/>
    <property type="match status" value="1"/>
</dbReference>
<evidence type="ECO:0000313" key="2">
    <source>
        <dbReference type="EMBL" id="MFL0249094.1"/>
    </source>
</evidence>
<reference evidence="2 3" key="1">
    <citation type="submission" date="2024-11" db="EMBL/GenBank/DDBJ databases">
        <authorList>
            <person name="Heng Y.C."/>
            <person name="Lim A.C.H."/>
            <person name="Lee J.K.Y."/>
            <person name="Kittelmann S."/>
        </authorList>
    </citation>
    <scope>NUCLEOTIDE SEQUENCE [LARGE SCALE GENOMIC DNA]</scope>
    <source>
        <strain evidence="2 3">WILCCON 0114</strain>
    </source>
</reference>
<evidence type="ECO:0000259" key="1">
    <source>
        <dbReference type="PROSITE" id="PS51832"/>
    </source>
</evidence>
<keyword evidence="2" id="KW-0378">Hydrolase</keyword>
<dbReference type="Pfam" id="PF13487">
    <property type="entry name" value="HD_5"/>
    <property type="match status" value="1"/>
</dbReference>
<dbReference type="InterPro" id="IPR006675">
    <property type="entry name" value="HDIG_dom"/>
</dbReference>
<dbReference type="EC" id="3.1.4.-" evidence="2"/>
<dbReference type="NCBIfam" id="TIGR00277">
    <property type="entry name" value="HDIG"/>
    <property type="match status" value="1"/>
</dbReference>
<proteinExistence type="predicted"/>
<dbReference type="PANTHER" id="PTHR43155">
    <property type="entry name" value="CYCLIC DI-GMP PHOSPHODIESTERASE PA4108-RELATED"/>
    <property type="match status" value="1"/>
</dbReference>
<feature type="domain" description="HD-GYP" evidence="1">
    <location>
        <begin position="104"/>
        <end position="300"/>
    </location>
</feature>
<name>A0ABW8T993_9CLOT</name>
<dbReference type="PANTHER" id="PTHR43155:SF2">
    <property type="entry name" value="CYCLIC DI-GMP PHOSPHODIESTERASE PA4108"/>
    <property type="match status" value="1"/>
</dbReference>
<dbReference type="EMBL" id="JBJIAA010000001">
    <property type="protein sequence ID" value="MFL0249094.1"/>
    <property type="molecule type" value="Genomic_DNA"/>
</dbReference>
<dbReference type="SUPFAM" id="SSF109604">
    <property type="entry name" value="HD-domain/PDEase-like"/>
    <property type="match status" value="1"/>
</dbReference>
<accession>A0ABW8T993</accession>
<sequence>MKMVFLRDLEPDYTIGKSIYNSDGKLLIKSGTKTTRDNINFLKKNMVFFVYVEDDALDDVKINEEFDNVRATALGEMPTVFNNLLTGDKKNAEQSMKVMHNLVDYIVADGSANINLYELKSYDQYTYIHCIDTSIMACFIGKSLGYTGKKLKELSMSGLLHDIGKIKIPNEIINKKEKLTEDEFKSLKLHTKYGKEIIEKYDTFSEDVLRGIYEHHEKYDGTGYPLGLKGNNISEFARIISVCDVFTAVSANRSYRKRFNPNEAYELILSGSGTSFDPNIVQKLRMTFFVYPLGSCVRLSNGVEGYVVRQNKTFPDRPVIRVTYDTATRQPISPYEVDLMSNWNVVVEEVI</sequence>
<dbReference type="RefSeq" id="WP_406785768.1">
    <property type="nucleotide sequence ID" value="NZ_JBJIAA010000001.1"/>
</dbReference>
<dbReference type="InterPro" id="IPR003607">
    <property type="entry name" value="HD/PDEase_dom"/>
</dbReference>
<dbReference type="InterPro" id="IPR037522">
    <property type="entry name" value="HD_GYP_dom"/>
</dbReference>
<organism evidence="2 3">
    <name type="scientific">Clostridium neuense</name>
    <dbReference type="NCBI Taxonomy" id="1728934"/>
    <lineage>
        <taxon>Bacteria</taxon>
        <taxon>Bacillati</taxon>
        <taxon>Bacillota</taxon>
        <taxon>Clostridia</taxon>
        <taxon>Eubacteriales</taxon>
        <taxon>Clostridiaceae</taxon>
        <taxon>Clostridium</taxon>
    </lineage>
</organism>
<protein>
    <submittedName>
        <fullName evidence="2">HD-GYP domain-containing protein</fullName>
        <ecNumber evidence="2">3.1.4.-</ecNumber>
    </submittedName>
</protein>
<dbReference type="Gene3D" id="1.10.3210.10">
    <property type="entry name" value="Hypothetical protein af1432"/>
    <property type="match status" value="1"/>
</dbReference>
<gene>
    <name evidence="2" type="ORF">ACJDT4_01555</name>
</gene>
<dbReference type="CDD" id="cd00077">
    <property type="entry name" value="HDc"/>
    <property type="match status" value="1"/>
</dbReference>
<evidence type="ECO:0000313" key="3">
    <source>
        <dbReference type="Proteomes" id="UP001623592"/>
    </source>
</evidence>
<dbReference type="PROSITE" id="PS51832">
    <property type="entry name" value="HD_GYP"/>
    <property type="match status" value="1"/>
</dbReference>
<keyword evidence="3" id="KW-1185">Reference proteome</keyword>
<comment type="caution">
    <text evidence="2">The sequence shown here is derived from an EMBL/GenBank/DDBJ whole genome shotgun (WGS) entry which is preliminary data.</text>
</comment>
<dbReference type="Proteomes" id="UP001623592">
    <property type="component" value="Unassembled WGS sequence"/>
</dbReference>
<dbReference type="GO" id="GO:0016787">
    <property type="term" value="F:hydrolase activity"/>
    <property type="evidence" value="ECO:0007669"/>
    <property type="project" value="UniProtKB-KW"/>
</dbReference>